<evidence type="ECO:0000256" key="6">
    <source>
        <dbReference type="ARBA" id="ARBA00022847"/>
    </source>
</evidence>
<proteinExistence type="inferred from homology"/>
<keyword evidence="3" id="KW-1003">Cell membrane</keyword>
<evidence type="ECO:0000256" key="5">
    <source>
        <dbReference type="ARBA" id="ARBA00022692"/>
    </source>
</evidence>
<evidence type="ECO:0000313" key="10">
    <source>
        <dbReference type="EMBL" id="MCS5737551.1"/>
    </source>
</evidence>
<dbReference type="InterPro" id="IPR004684">
    <property type="entry name" value="2keto-3dGluconate_permease"/>
</dbReference>
<reference evidence="10" key="1">
    <citation type="submission" date="2022-08" db="EMBL/GenBank/DDBJ databases">
        <authorList>
            <person name="Deng Y."/>
            <person name="Han X.-F."/>
            <person name="Zhang Y.-Q."/>
        </authorList>
    </citation>
    <scope>NUCLEOTIDE SEQUENCE</scope>
    <source>
        <strain evidence="10">CPCC 203386</strain>
    </source>
</reference>
<feature type="non-terminal residue" evidence="10">
    <location>
        <position position="173"/>
    </location>
</feature>
<evidence type="ECO:0000256" key="9">
    <source>
        <dbReference type="SAM" id="Phobius"/>
    </source>
</evidence>
<evidence type="ECO:0000256" key="3">
    <source>
        <dbReference type="ARBA" id="ARBA00022475"/>
    </source>
</evidence>
<keyword evidence="4" id="KW-0762">Sugar transport</keyword>
<organism evidence="10 11">
    <name type="scientific">Herbiconiux daphne</name>
    <dbReference type="NCBI Taxonomy" id="2970914"/>
    <lineage>
        <taxon>Bacteria</taxon>
        <taxon>Bacillati</taxon>
        <taxon>Actinomycetota</taxon>
        <taxon>Actinomycetes</taxon>
        <taxon>Micrococcales</taxon>
        <taxon>Microbacteriaceae</taxon>
        <taxon>Herbiconiux</taxon>
    </lineage>
</organism>
<feature type="transmembrane region" description="Helical" evidence="9">
    <location>
        <begin position="73"/>
        <end position="96"/>
    </location>
</feature>
<feature type="transmembrane region" description="Helical" evidence="9">
    <location>
        <begin position="7"/>
        <end position="27"/>
    </location>
</feature>
<dbReference type="RefSeq" id="WP_259543979.1">
    <property type="nucleotide sequence ID" value="NZ_JANLCJ010000813.1"/>
</dbReference>
<evidence type="ECO:0000256" key="7">
    <source>
        <dbReference type="ARBA" id="ARBA00022989"/>
    </source>
</evidence>
<protein>
    <submittedName>
        <fullName evidence="10">2-keto-3-deoxygluconate permease</fullName>
    </submittedName>
</protein>
<dbReference type="Pfam" id="PF03812">
    <property type="entry name" value="KdgT"/>
    <property type="match status" value="1"/>
</dbReference>
<feature type="transmembrane region" description="Helical" evidence="9">
    <location>
        <begin position="102"/>
        <end position="119"/>
    </location>
</feature>
<keyword evidence="2" id="KW-0813">Transport</keyword>
<accession>A0ABT2HC84</accession>
<evidence type="ECO:0000256" key="2">
    <source>
        <dbReference type="ARBA" id="ARBA00022448"/>
    </source>
</evidence>
<comment type="caution">
    <text evidence="10">The sequence shown here is derived from an EMBL/GenBank/DDBJ whole genome shotgun (WGS) entry which is preliminary data.</text>
</comment>
<evidence type="ECO:0000313" key="11">
    <source>
        <dbReference type="Proteomes" id="UP001165586"/>
    </source>
</evidence>
<keyword evidence="5 9" id="KW-0812">Transmembrane</keyword>
<comment type="similarity">
    <text evidence="1">Belongs to the KdgT transporter family.</text>
</comment>
<feature type="transmembrane region" description="Helical" evidence="9">
    <location>
        <begin position="150"/>
        <end position="171"/>
    </location>
</feature>
<dbReference type="Proteomes" id="UP001165586">
    <property type="component" value="Unassembled WGS sequence"/>
</dbReference>
<keyword evidence="6" id="KW-0769">Symport</keyword>
<sequence length="173" mass="17946">TVFRKSGTLVVVKILTAFVVAKVAMWLMPSGGITTGALAGLSTLALVAAMDMTNGGLYAGIMQKYGTKEEASAFVLMSVESGPLMTMVIMGTAGVASFEPHVFIGAVLPFLLGYVIGNLDPDFREYFGGMGKTLIPFFGFALGNTIDLHVILQTGLLGVALGVAVIVVTGIPL</sequence>
<evidence type="ECO:0000256" key="8">
    <source>
        <dbReference type="ARBA" id="ARBA00023136"/>
    </source>
</evidence>
<keyword evidence="8 9" id="KW-0472">Membrane</keyword>
<keyword evidence="7 9" id="KW-1133">Transmembrane helix</keyword>
<evidence type="ECO:0000256" key="1">
    <source>
        <dbReference type="ARBA" id="ARBA00006430"/>
    </source>
</evidence>
<feature type="non-terminal residue" evidence="10">
    <location>
        <position position="1"/>
    </location>
</feature>
<keyword evidence="11" id="KW-1185">Reference proteome</keyword>
<feature type="transmembrane region" description="Helical" evidence="9">
    <location>
        <begin position="126"/>
        <end position="144"/>
    </location>
</feature>
<evidence type="ECO:0000256" key="4">
    <source>
        <dbReference type="ARBA" id="ARBA00022597"/>
    </source>
</evidence>
<dbReference type="EMBL" id="JANLCJ010000813">
    <property type="protein sequence ID" value="MCS5737551.1"/>
    <property type="molecule type" value="Genomic_DNA"/>
</dbReference>
<name>A0ABT2HC84_9MICO</name>
<gene>
    <name evidence="10" type="ORF">N1032_27855</name>
</gene>
<feature type="transmembrane region" description="Helical" evidence="9">
    <location>
        <begin position="33"/>
        <end position="52"/>
    </location>
</feature>